<evidence type="ECO:0000259" key="3">
    <source>
        <dbReference type="Pfam" id="PF00234"/>
    </source>
</evidence>
<dbReference type="CDD" id="cd01960">
    <property type="entry name" value="nsLTP1"/>
    <property type="match status" value="1"/>
</dbReference>
<dbReference type="SUPFAM" id="SSF47699">
    <property type="entry name" value="Bifunctional inhibitor/lipid-transfer protein/seed storage 2S albumin"/>
    <property type="match status" value="1"/>
</dbReference>
<gene>
    <name evidence="4" type="ORF">PVL29_021255</name>
</gene>
<dbReference type="Proteomes" id="UP001168098">
    <property type="component" value="Unassembled WGS sequence"/>
</dbReference>
<protein>
    <recommendedName>
        <fullName evidence="3">Bifunctional inhibitor/plant lipid transfer protein/seed storage helical domain-containing protein</fullName>
    </recommendedName>
</protein>
<dbReference type="Gene3D" id="1.10.110.10">
    <property type="entry name" value="Plant lipid-transfer and hydrophobic proteins"/>
    <property type="match status" value="1"/>
</dbReference>
<proteinExistence type="inferred from homology"/>
<dbReference type="PANTHER" id="PTHR33076">
    <property type="entry name" value="NON-SPECIFIC LIPID-TRANSFER PROTEIN 2-RELATED"/>
    <property type="match status" value="1"/>
</dbReference>
<keyword evidence="5" id="KW-1185">Reference proteome</keyword>
<dbReference type="PRINTS" id="PR00382">
    <property type="entry name" value="LIPIDTRNSFER"/>
</dbReference>
<comment type="caution">
    <text evidence="4">The sequence shown here is derived from an EMBL/GenBank/DDBJ whole genome shotgun (WGS) entry which is preliminary data.</text>
</comment>
<dbReference type="InterPro" id="IPR036312">
    <property type="entry name" value="Bifun_inhib/LTP/seed_sf"/>
</dbReference>
<evidence type="ECO:0000313" key="5">
    <source>
        <dbReference type="Proteomes" id="UP001168098"/>
    </source>
</evidence>
<sequence length="133" mass="13692">MVRMVISHGMGGQKAVKVMGILMVLSWAQSTMAAIDCSTVTALVSACSTFITYGAPDPIPGSPCCDAVVGLNSIADSIDNRRSVCRCLMGLIATYNPNATAIATLPGFCGISLGFNLDPNTDCNLVDGAASNE</sequence>
<feature type="domain" description="Bifunctional inhibitor/plant lipid transfer protein/seed storage helical" evidence="3">
    <location>
        <begin position="37"/>
        <end position="123"/>
    </location>
</feature>
<feature type="chain" id="PRO_5041260890" description="Bifunctional inhibitor/plant lipid transfer protein/seed storage helical domain-containing protein" evidence="2">
    <location>
        <begin position="34"/>
        <end position="133"/>
    </location>
</feature>
<comment type="similarity">
    <text evidence="1">Belongs to the plant LTP family.</text>
</comment>
<dbReference type="AlphaFoldDB" id="A0AA38YZC2"/>
<evidence type="ECO:0000256" key="2">
    <source>
        <dbReference type="SAM" id="SignalP"/>
    </source>
</evidence>
<name>A0AA38YZC2_VITRO</name>
<dbReference type="GO" id="GO:0008289">
    <property type="term" value="F:lipid binding"/>
    <property type="evidence" value="ECO:0007669"/>
    <property type="project" value="InterPro"/>
</dbReference>
<evidence type="ECO:0000313" key="4">
    <source>
        <dbReference type="EMBL" id="KAJ9679272.1"/>
    </source>
</evidence>
<dbReference type="InterPro" id="IPR000528">
    <property type="entry name" value="Plant_nsLTP"/>
</dbReference>
<keyword evidence="2" id="KW-0732">Signal</keyword>
<dbReference type="Pfam" id="PF00234">
    <property type="entry name" value="Tryp_alpha_amyl"/>
    <property type="match status" value="1"/>
</dbReference>
<organism evidence="4 5">
    <name type="scientific">Vitis rotundifolia</name>
    <name type="common">Muscadine grape</name>
    <dbReference type="NCBI Taxonomy" id="103349"/>
    <lineage>
        <taxon>Eukaryota</taxon>
        <taxon>Viridiplantae</taxon>
        <taxon>Streptophyta</taxon>
        <taxon>Embryophyta</taxon>
        <taxon>Tracheophyta</taxon>
        <taxon>Spermatophyta</taxon>
        <taxon>Magnoliopsida</taxon>
        <taxon>eudicotyledons</taxon>
        <taxon>Gunneridae</taxon>
        <taxon>Pentapetalae</taxon>
        <taxon>rosids</taxon>
        <taxon>Vitales</taxon>
        <taxon>Vitaceae</taxon>
        <taxon>Viteae</taxon>
        <taxon>Vitis</taxon>
    </lineage>
</organism>
<dbReference type="EMBL" id="JARBHA010000016">
    <property type="protein sequence ID" value="KAJ9679272.1"/>
    <property type="molecule type" value="Genomic_DNA"/>
</dbReference>
<accession>A0AA38YZC2</accession>
<evidence type="ECO:0000256" key="1">
    <source>
        <dbReference type="ARBA" id="ARBA00009748"/>
    </source>
</evidence>
<feature type="signal peptide" evidence="2">
    <location>
        <begin position="1"/>
        <end position="33"/>
    </location>
</feature>
<reference evidence="4 5" key="1">
    <citation type="journal article" date="2023" name="BMC Biotechnol.">
        <title>Vitis rotundifolia cv Carlos genome sequencing.</title>
        <authorList>
            <person name="Huff M."/>
            <person name="Hulse-Kemp A."/>
            <person name="Scheffler B."/>
            <person name="Youngblood R."/>
            <person name="Simpson S."/>
            <person name="Babiker E."/>
            <person name="Staton M."/>
        </authorList>
    </citation>
    <scope>NUCLEOTIDE SEQUENCE [LARGE SCALE GENOMIC DNA]</scope>
    <source>
        <tissue evidence="4">Leaf</tissue>
    </source>
</reference>
<dbReference type="GO" id="GO:0006869">
    <property type="term" value="P:lipid transport"/>
    <property type="evidence" value="ECO:0007669"/>
    <property type="project" value="InterPro"/>
</dbReference>
<dbReference type="InterPro" id="IPR016140">
    <property type="entry name" value="Bifunc_inhib/LTP/seed_store"/>
</dbReference>
<dbReference type="PROSITE" id="PS00597">
    <property type="entry name" value="PLANT_LTP"/>
    <property type="match status" value="1"/>
</dbReference>